<name>A0AAJ0U1U4_9GAMM</name>
<accession>A0AAJ0U1U4</accession>
<dbReference type="GO" id="GO:0005524">
    <property type="term" value="F:ATP binding"/>
    <property type="evidence" value="ECO:0007669"/>
    <property type="project" value="UniProtKB-KW"/>
</dbReference>
<dbReference type="EMBL" id="NRSJ01000004">
    <property type="protein sequence ID" value="MBK1703637.1"/>
    <property type="molecule type" value="Genomic_DNA"/>
</dbReference>
<organism evidence="1 2">
    <name type="scientific">Halochromatium glycolicum</name>
    <dbReference type="NCBI Taxonomy" id="85075"/>
    <lineage>
        <taxon>Bacteria</taxon>
        <taxon>Pseudomonadati</taxon>
        <taxon>Pseudomonadota</taxon>
        <taxon>Gammaproteobacteria</taxon>
        <taxon>Chromatiales</taxon>
        <taxon>Chromatiaceae</taxon>
        <taxon>Halochromatium</taxon>
    </lineage>
</organism>
<reference evidence="1" key="2">
    <citation type="journal article" date="2020" name="Microorganisms">
        <title>Osmotic Adaptation and Compatible Solute Biosynthesis of Phototrophic Bacteria as Revealed from Genome Analyses.</title>
        <authorList>
            <person name="Imhoff J.F."/>
            <person name="Rahn T."/>
            <person name="Kunzel S."/>
            <person name="Keller A."/>
            <person name="Neulinger S.C."/>
        </authorList>
    </citation>
    <scope>NUCLEOTIDE SEQUENCE</scope>
    <source>
        <strain evidence="1">DSM 11080</strain>
    </source>
</reference>
<proteinExistence type="predicted"/>
<protein>
    <submittedName>
        <fullName evidence="1">ATP-binding protein</fullName>
    </submittedName>
</protein>
<dbReference type="AlphaFoldDB" id="A0AAJ0U1U4"/>
<evidence type="ECO:0000313" key="1">
    <source>
        <dbReference type="EMBL" id="MBK1703637.1"/>
    </source>
</evidence>
<gene>
    <name evidence="1" type="ORF">CKO40_03510</name>
</gene>
<keyword evidence="1" id="KW-0067">ATP-binding</keyword>
<keyword evidence="1" id="KW-0547">Nucleotide-binding</keyword>
<evidence type="ECO:0000313" key="2">
    <source>
        <dbReference type="Proteomes" id="UP001296776"/>
    </source>
</evidence>
<keyword evidence="2" id="KW-1185">Reference proteome</keyword>
<dbReference type="Proteomes" id="UP001296776">
    <property type="component" value="Unassembled WGS sequence"/>
</dbReference>
<sequence>MDIQLADVLIHIDESLRADRRASVEAQLRDIEGVVSVNNPEDKPHLTLVAYRSDKVDPQSLLEQVKAEGVQAELVGL</sequence>
<dbReference type="RefSeq" id="WP_200344772.1">
    <property type="nucleotide sequence ID" value="NZ_NRSJ01000004.1"/>
</dbReference>
<comment type="caution">
    <text evidence="1">The sequence shown here is derived from an EMBL/GenBank/DDBJ whole genome shotgun (WGS) entry which is preliminary data.</text>
</comment>
<reference evidence="1" key="1">
    <citation type="submission" date="2017-08" db="EMBL/GenBank/DDBJ databases">
        <authorList>
            <person name="Imhoff J.F."/>
            <person name="Rahn T."/>
            <person name="Kuenzel S."/>
            <person name="Neulinger S.C."/>
        </authorList>
    </citation>
    <scope>NUCLEOTIDE SEQUENCE</scope>
    <source>
        <strain evidence="1">DSM 11080</strain>
    </source>
</reference>